<evidence type="ECO:0000256" key="5">
    <source>
        <dbReference type="ARBA" id="ARBA00022723"/>
    </source>
</evidence>
<keyword evidence="7 11" id="KW-0833">Ubl conjugation pathway</keyword>
<feature type="transmembrane region" description="Helical" evidence="11">
    <location>
        <begin position="187"/>
        <end position="205"/>
    </location>
</feature>
<evidence type="ECO:0000256" key="1">
    <source>
        <dbReference type="ARBA" id="ARBA00000900"/>
    </source>
</evidence>
<evidence type="ECO:0000256" key="4">
    <source>
        <dbReference type="ARBA" id="ARBA00022679"/>
    </source>
</evidence>
<evidence type="ECO:0000256" key="7">
    <source>
        <dbReference type="ARBA" id="ARBA00022786"/>
    </source>
</evidence>
<dbReference type="AlphaFoldDB" id="A0AAV0DTF0"/>
<dbReference type="CDD" id="cd16745">
    <property type="entry name" value="RING-HC_AtRMA-like"/>
    <property type="match status" value="1"/>
</dbReference>
<evidence type="ECO:0000259" key="12">
    <source>
        <dbReference type="PROSITE" id="PS50089"/>
    </source>
</evidence>
<comment type="pathway">
    <text evidence="3 11">Protein modification; protein ubiquitination.</text>
</comment>
<sequence>MDMNSGTSESLDPTYYADGAINYESGDFECNICFDLAHDPIVTLCGHLYCWPCLNQWLQVHSRSHECPVCKAIIKDERLVPIYGRGKASSDPRTRLVPQIQNYSRQENEIDSVANFMQMPNERLGSLTLSSLFGAIPSLLNLRVNGFHDATVYGATTGVPYLFSSSFHGGYSHGFYYHGAPLDGTKFFLKIFLYFAGFLVIFCLFL</sequence>
<keyword evidence="11" id="KW-1133">Transmembrane helix</keyword>
<keyword evidence="11" id="KW-0256">Endoplasmic reticulum</keyword>
<evidence type="ECO:0000256" key="3">
    <source>
        <dbReference type="ARBA" id="ARBA00004906"/>
    </source>
</evidence>
<evidence type="ECO:0000256" key="8">
    <source>
        <dbReference type="ARBA" id="ARBA00022833"/>
    </source>
</evidence>
<dbReference type="Gene3D" id="3.30.40.10">
    <property type="entry name" value="Zinc/RING finger domain, C3HC4 (zinc finger)"/>
    <property type="match status" value="1"/>
</dbReference>
<dbReference type="InterPro" id="IPR013083">
    <property type="entry name" value="Znf_RING/FYVE/PHD"/>
</dbReference>
<comment type="subcellular location">
    <subcellularLocation>
        <location evidence="2">Endomembrane system</location>
    </subcellularLocation>
    <subcellularLocation>
        <location evidence="11">Endoplasmic reticulum membrane</location>
        <topology evidence="11">Single-pass type IV membrane protein</topology>
    </subcellularLocation>
</comment>
<gene>
    <name evidence="13" type="ORF">CEPIT_LOCUS17856</name>
</gene>
<name>A0AAV0DTF0_9ASTE</name>
<dbReference type="InterPro" id="IPR018957">
    <property type="entry name" value="Znf_C3HC4_RING-type"/>
</dbReference>
<keyword evidence="4 11" id="KW-0808">Transferase</keyword>
<feature type="domain" description="RING-type" evidence="12">
    <location>
        <begin position="30"/>
        <end position="71"/>
    </location>
</feature>
<dbReference type="SMART" id="SM00184">
    <property type="entry name" value="RING"/>
    <property type="match status" value="1"/>
</dbReference>
<evidence type="ECO:0000256" key="10">
    <source>
        <dbReference type="PROSITE-ProRule" id="PRU00175"/>
    </source>
</evidence>
<dbReference type="EMBL" id="CAMAPF010000141">
    <property type="protein sequence ID" value="CAH9107185.1"/>
    <property type="molecule type" value="Genomic_DNA"/>
</dbReference>
<dbReference type="InterPro" id="IPR045103">
    <property type="entry name" value="RNF5/RNF185-like"/>
</dbReference>
<comment type="domain">
    <text evidence="11">The RING-type zinc finger domain is responsible for E3 ligase activity.</text>
</comment>
<dbReference type="PROSITE" id="PS50089">
    <property type="entry name" value="ZF_RING_2"/>
    <property type="match status" value="1"/>
</dbReference>
<keyword evidence="9 11" id="KW-0472">Membrane</keyword>
<dbReference type="Pfam" id="PF00097">
    <property type="entry name" value="zf-C3HC4"/>
    <property type="match status" value="1"/>
</dbReference>
<dbReference type="GO" id="GO:0006511">
    <property type="term" value="P:ubiquitin-dependent protein catabolic process"/>
    <property type="evidence" value="ECO:0007669"/>
    <property type="project" value="UniProtKB-UniRule"/>
</dbReference>
<evidence type="ECO:0000256" key="9">
    <source>
        <dbReference type="ARBA" id="ARBA00023136"/>
    </source>
</evidence>
<proteinExistence type="predicted"/>
<comment type="caution">
    <text evidence="13">The sequence shown here is derived from an EMBL/GenBank/DDBJ whole genome shotgun (WGS) entry which is preliminary data.</text>
</comment>
<dbReference type="GO" id="GO:0005789">
    <property type="term" value="C:endoplasmic reticulum membrane"/>
    <property type="evidence" value="ECO:0007669"/>
    <property type="project" value="UniProtKB-SubCell"/>
</dbReference>
<comment type="function">
    <text evidence="11">E3 ubiquitin-protein ligase.</text>
</comment>
<accession>A0AAV0DTF0</accession>
<keyword evidence="6 10" id="KW-0863">Zinc-finger</keyword>
<keyword evidence="11" id="KW-0812">Transmembrane</keyword>
<keyword evidence="8 11" id="KW-0862">Zinc</keyword>
<dbReference type="PROSITE" id="PS00518">
    <property type="entry name" value="ZF_RING_1"/>
    <property type="match status" value="1"/>
</dbReference>
<evidence type="ECO:0000256" key="6">
    <source>
        <dbReference type="ARBA" id="ARBA00022771"/>
    </source>
</evidence>
<evidence type="ECO:0000256" key="2">
    <source>
        <dbReference type="ARBA" id="ARBA00004308"/>
    </source>
</evidence>
<protein>
    <recommendedName>
        <fullName evidence="11">E3 ubiquitin-protein ligase RMA</fullName>
        <ecNumber evidence="11">2.3.2.27</ecNumber>
    </recommendedName>
    <alternativeName>
        <fullName evidence="11">Protein RING membrane-anchor</fullName>
    </alternativeName>
    <alternativeName>
        <fullName evidence="11">RING-type E3 ubiquitin transferase RMA</fullName>
    </alternativeName>
</protein>
<dbReference type="EC" id="2.3.2.27" evidence="11"/>
<evidence type="ECO:0000313" key="13">
    <source>
        <dbReference type="EMBL" id="CAH9107185.1"/>
    </source>
</evidence>
<dbReference type="InterPro" id="IPR001841">
    <property type="entry name" value="Znf_RING"/>
</dbReference>
<comment type="catalytic activity">
    <reaction evidence="1 11">
        <text>S-ubiquitinyl-[E2 ubiquitin-conjugating enzyme]-L-cysteine + [acceptor protein]-L-lysine = [E2 ubiquitin-conjugating enzyme]-L-cysteine + N(6)-ubiquitinyl-[acceptor protein]-L-lysine.</text>
        <dbReference type="EC" id="2.3.2.27"/>
    </reaction>
</comment>
<dbReference type="GO" id="GO:0008270">
    <property type="term" value="F:zinc ion binding"/>
    <property type="evidence" value="ECO:0007669"/>
    <property type="project" value="UniProtKB-KW"/>
</dbReference>
<keyword evidence="5 11" id="KW-0479">Metal-binding</keyword>
<evidence type="ECO:0000256" key="11">
    <source>
        <dbReference type="RuleBase" id="RU369090"/>
    </source>
</evidence>
<dbReference type="PANTHER" id="PTHR12313">
    <property type="entry name" value="E3 UBIQUITIN-PROTEIN LIGASE RNF5-RELATED"/>
    <property type="match status" value="1"/>
</dbReference>
<evidence type="ECO:0000313" key="14">
    <source>
        <dbReference type="Proteomes" id="UP001152523"/>
    </source>
</evidence>
<organism evidence="13 14">
    <name type="scientific">Cuscuta epithymum</name>
    <dbReference type="NCBI Taxonomy" id="186058"/>
    <lineage>
        <taxon>Eukaryota</taxon>
        <taxon>Viridiplantae</taxon>
        <taxon>Streptophyta</taxon>
        <taxon>Embryophyta</taxon>
        <taxon>Tracheophyta</taxon>
        <taxon>Spermatophyta</taxon>
        <taxon>Magnoliopsida</taxon>
        <taxon>eudicotyledons</taxon>
        <taxon>Gunneridae</taxon>
        <taxon>Pentapetalae</taxon>
        <taxon>asterids</taxon>
        <taxon>lamiids</taxon>
        <taxon>Solanales</taxon>
        <taxon>Convolvulaceae</taxon>
        <taxon>Cuscuteae</taxon>
        <taxon>Cuscuta</taxon>
        <taxon>Cuscuta subgen. Cuscuta</taxon>
    </lineage>
</organism>
<dbReference type="Proteomes" id="UP001152523">
    <property type="component" value="Unassembled WGS sequence"/>
</dbReference>
<keyword evidence="14" id="KW-1185">Reference proteome</keyword>
<dbReference type="GO" id="GO:0061630">
    <property type="term" value="F:ubiquitin protein ligase activity"/>
    <property type="evidence" value="ECO:0007669"/>
    <property type="project" value="UniProtKB-UniRule"/>
</dbReference>
<dbReference type="SUPFAM" id="SSF57850">
    <property type="entry name" value="RING/U-box"/>
    <property type="match status" value="1"/>
</dbReference>
<dbReference type="InterPro" id="IPR017907">
    <property type="entry name" value="Znf_RING_CS"/>
</dbReference>
<reference evidence="13" key="1">
    <citation type="submission" date="2022-07" db="EMBL/GenBank/DDBJ databases">
        <authorList>
            <person name="Macas J."/>
            <person name="Novak P."/>
            <person name="Neumann P."/>
        </authorList>
    </citation>
    <scope>NUCLEOTIDE SEQUENCE</scope>
</reference>